<name>A0ABV0NAF3_9TELE</name>
<protein>
    <submittedName>
        <fullName evidence="1">Uncharacterized protein</fullName>
    </submittedName>
</protein>
<comment type="caution">
    <text evidence="1">The sequence shown here is derived from an EMBL/GenBank/DDBJ whole genome shotgun (WGS) entry which is preliminary data.</text>
</comment>
<accession>A0ABV0NAF3</accession>
<keyword evidence="2" id="KW-1185">Reference proteome</keyword>
<sequence>TQLSDNNSTKDLSLDADTEAQNLLNWKRLLSLTALKPLSTAPSVRDRFLRARLKCTRRTVMERSPWSARGGLKANVSKVTHRLVLV</sequence>
<dbReference type="EMBL" id="JAHRIO010030926">
    <property type="protein sequence ID" value="MEQ2168383.1"/>
    <property type="molecule type" value="Genomic_DNA"/>
</dbReference>
<evidence type="ECO:0000313" key="1">
    <source>
        <dbReference type="EMBL" id="MEQ2168383.1"/>
    </source>
</evidence>
<proteinExistence type="predicted"/>
<organism evidence="1 2">
    <name type="scientific">Goodea atripinnis</name>
    <dbReference type="NCBI Taxonomy" id="208336"/>
    <lineage>
        <taxon>Eukaryota</taxon>
        <taxon>Metazoa</taxon>
        <taxon>Chordata</taxon>
        <taxon>Craniata</taxon>
        <taxon>Vertebrata</taxon>
        <taxon>Euteleostomi</taxon>
        <taxon>Actinopterygii</taxon>
        <taxon>Neopterygii</taxon>
        <taxon>Teleostei</taxon>
        <taxon>Neoteleostei</taxon>
        <taxon>Acanthomorphata</taxon>
        <taxon>Ovalentaria</taxon>
        <taxon>Atherinomorphae</taxon>
        <taxon>Cyprinodontiformes</taxon>
        <taxon>Goodeidae</taxon>
        <taxon>Goodea</taxon>
    </lineage>
</organism>
<feature type="non-terminal residue" evidence="1">
    <location>
        <position position="1"/>
    </location>
</feature>
<gene>
    <name evidence="1" type="ORF">GOODEAATRI_013780</name>
</gene>
<dbReference type="Proteomes" id="UP001476798">
    <property type="component" value="Unassembled WGS sequence"/>
</dbReference>
<evidence type="ECO:0000313" key="2">
    <source>
        <dbReference type="Proteomes" id="UP001476798"/>
    </source>
</evidence>
<reference evidence="1 2" key="1">
    <citation type="submission" date="2021-06" db="EMBL/GenBank/DDBJ databases">
        <authorList>
            <person name="Palmer J.M."/>
        </authorList>
    </citation>
    <scope>NUCLEOTIDE SEQUENCE [LARGE SCALE GENOMIC DNA]</scope>
    <source>
        <strain evidence="1 2">GA_2019</strain>
        <tissue evidence="1">Muscle</tissue>
    </source>
</reference>